<dbReference type="RefSeq" id="WP_112300611.1">
    <property type="nucleotide sequence ID" value="NZ_QTTP01000001.1"/>
</dbReference>
<evidence type="ECO:0000313" key="2">
    <source>
        <dbReference type="Proteomes" id="UP000251211"/>
    </source>
</evidence>
<proteinExistence type="predicted"/>
<evidence type="ECO:0008006" key="3">
    <source>
        <dbReference type="Google" id="ProtNLM"/>
    </source>
</evidence>
<evidence type="ECO:0000313" key="1">
    <source>
        <dbReference type="EMBL" id="SPZ40383.1"/>
    </source>
</evidence>
<sequence>MSLTDRFPEADGFVHPDWLDSDDTEDDLPGAARKATLEALRRIDPLTVFPLRLDVRLFGGSVQDGAFDFRASPVLQRFDQELQSALPEELQESARLQFVGVGHGSVVIHALPHFASQASEDELDLGAISRIESALAQILDLHDSIENQSQDIKVPADRWENLRKLVKALDSADVNLEVDYLSPNGPRRKSQISDVGREFARNLFERRDKTFVEPINGSVYGAELDGKVTIRQNKKSKVLVEDVPEDILSSDAFRLGRYVRMEVETTIKADGVGGQPLDRHIFLRLISHDQKLSDEN</sequence>
<comment type="caution">
    <text evidence="1">The sequence shown here is derived from an EMBL/GenBank/DDBJ whole genome shotgun (WGS) entry which is preliminary data.</text>
</comment>
<name>A0AB38FGC5_RHOWR</name>
<dbReference type="AlphaFoldDB" id="A0AB38FGC5"/>
<protein>
    <recommendedName>
        <fullName evidence="3">S1 motif domain-containing protein</fullName>
    </recommendedName>
</protein>
<organism evidence="1 2">
    <name type="scientific">Rhodococcus wratislaviensis</name>
    <name type="common">Tsukamurella wratislaviensis</name>
    <dbReference type="NCBI Taxonomy" id="44752"/>
    <lineage>
        <taxon>Bacteria</taxon>
        <taxon>Bacillati</taxon>
        <taxon>Actinomycetota</taxon>
        <taxon>Actinomycetes</taxon>
        <taxon>Mycobacteriales</taxon>
        <taxon>Nocardiaceae</taxon>
        <taxon>Rhodococcus</taxon>
    </lineage>
</organism>
<accession>A0AB38FGC5</accession>
<gene>
    <name evidence="1" type="ORF">NCTC13229_03862</name>
</gene>
<dbReference type="EMBL" id="UAUI01000014">
    <property type="protein sequence ID" value="SPZ40383.1"/>
    <property type="molecule type" value="Genomic_DNA"/>
</dbReference>
<dbReference type="Proteomes" id="UP000251211">
    <property type="component" value="Unassembled WGS sequence"/>
</dbReference>
<reference evidence="1 2" key="1">
    <citation type="submission" date="2018-06" db="EMBL/GenBank/DDBJ databases">
        <authorList>
            <consortium name="Pathogen Informatics"/>
            <person name="Doyle S."/>
        </authorList>
    </citation>
    <scope>NUCLEOTIDE SEQUENCE [LARGE SCALE GENOMIC DNA]</scope>
    <source>
        <strain evidence="1 2">NCTC13229</strain>
    </source>
</reference>